<dbReference type="SUPFAM" id="SSF48452">
    <property type="entry name" value="TPR-like"/>
    <property type="match status" value="2"/>
</dbReference>
<dbReference type="InterPro" id="IPR011990">
    <property type="entry name" value="TPR-like_helical_dom_sf"/>
</dbReference>
<sequence>MSNEPRGRQQQHQQAPSVLYTSATTRRAVNNGASLPSPSQTANTGDHGKKLQLRQPFRNQEHDRRLRGQLVGCSTMPGLALDASCSTDDPVGDSLPSLKERLSQQLTSISPLSPDTPRSDSIDLVIDGVLSTSIEELYRNVCEMRSSDGGSPSTKSFLSYGEESRIDSELCHLAGNFGGVEIMKQQTFVLSKEEQNNHGGRGSFMRRSTDQKKKPCELTQENPKKLQKSTYSPNSTPPSSRKNRDAAPRRQRNSPLSLPKLQKDKECLDGSEFDDNRADLGPVLLKRMQEMVASGENPWKALDFAHRAVKYYEIYSDGESPNLELVLCLHIVAAIYCKLGQCSEAIPILERSIEIPFLEYGETHALAKFAGCMQLGDTYEMMGQMENAVLCYTAGLEIQRQFLGEKDKRVGATLRYVAEAHLQALQFDEARKLCNMALDIHRESSSLEEAADRRLMGLIHESMGNHEAALEHLILAGMAMSSNGRELDVAAIDRSIGDAYLSLSRYDEAACAYQKALTLFKSARGEKHPAVASVFIRLADLHNKVGKFKESKSYCDKALKIYGKPKPGILWEEIASGLIEVSAIYQSMNELEQALRLLKKALRIYRNAPGQQSTVAGIEAQMGAMYYMMGNYADCYDTLKASIVKFRESGEKKPALFGVALNQMGLACVQRCSINEAAELFEEARDILESEYGPYHSDTLGVYSNLAGTYDAMGRVDDAIQILEYVVGIREEKLGTANPDVDDEKRRLGEMLKEAGRVRKRKPRPLETLLGNYSRSCSINGNGTAVL</sequence>
<dbReference type="InterPro" id="IPR041617">
    <property type="entry name" value="TPR_MalT"/>
</dbReference>
<feature type="compositionally biased region" description="Polar residues" evidence="2">
    <location>
        <begin position="1"/>
        <end position="44"/>
    </location>
</feature>
<feature type="region of interest" description="Disordered" evidence="2">
    <location>
        <begin position="192"/>
        <end position="261"/>
    </location>
</feature>
<dbReference type="PANTHER" id="PTHR46284">
    <property type="entry name" value="PROTEIN KINESIN LIGHT CHAIN-RELATED 3"/>
    <property type="match status" value="1"/>
</dbReference>
<evidence type="ECO:0000259" key="3">
    <source>
        <dbReference type="Pfam" id="PF17874"/>
    </source>
</evidence>
<dbReference type="SMART" id="SM00028">
    <property type="entry name" value="TPR"/>
    <property type="match status" value="10"/>
</dbReference>
<comment type="caution">
    <text evidence="4">The sequence shown here is derived from an EMBL/GenBank/DDBJ whole genome shotgun (WGS) entry which is preliminary data.</text>
</comment>
<dbReference type="EMBL" id="JAXQNO010000005">
    <property type="protein sequence ID" value="KAK4798643.1"/>
    <property type="molecule type" value="Genomic_DNA"/>
</dbReference>
<name>A0AAN7LYM9_TRANT</name>
<keyword evidence="5" id="KW-1185">Reference proteome</keyword>
<gene>
    <name evidence="4" type="ORF">SAY86_030969</name>
</gene>
<evidence type="ECO:0000313" key="4">
    <source>
        <dbReference type="EMBL" id="KAK4798643.1"/>
    </source>
</evidence>
<feature type="compositionally biased region" description="Basic and acidic residues" evidence="2">
    <location>
        <begin position="207"/>
        <end position="216"/>
    </location>
</feature>
<dbReference type="Pfam" id="PF13424">
    <property type="entry name" value="TPR_12"/>
    <property type="match status" value="1"/>
</dbReference>
<dbReference type="InterPro" id="IPR019734">
    <property type="entry name" value="TPR_rpt"/>
</dbReference>
<accession>A0AAN7LYM9</accession>
<dbReference type="Proteomes" id="UP001346149">
    <property type="component" value="Unassembled WGS sequence"/>
</dbReference>
<feature type="domain" description="MalT-like TPR region" evidence="3">
    <location>
        <begin position="426"/>
        <end position="616"/>
    </location>
</feature>
<feature type="repeat" description="TPR" evidence="1">
    <location>
        <begin position="490"/>
        <end position="523"/>
    </location>
</feature>
<feature type="repeat" description="TPR" evidence="1">
    <location>
        <begin position="575"/>
        <end position="608"/>
    </location>
</feature>
<evidence type="ECO:0000256" key="2">
    <source>
        <dbReference type="SAM" id="MobiDB-lite"/>
    </source>
</evidence>
<dbReference type="Pfam" id="PF13181">
    <property type="entry name" value="TPR_8"/>
    <property type="match status" value="1"/>
</dbReference>
<reference evidence="4 5" key="1">
    <citation type="journal article" date="2023" name="Hortic Res">
        <title>Pangenome of water caltrop reveals structural variations and asymmetric subgenome divergence after allopolyploidization.</title>
        <authorList>
            <person name="Zhang X."/>
            <person name="Chen Y."/>
            <person name="Wang L."/>
            <person name="Yuan Y."/>
            <person name="Fang M."/>
            <person name="Shi L."/>
            <person name="Lu R."/>
            <person name="Comes H.P."/>
            <person name="Ma Y."/>
            <person name="Chen Y."/>
            <person name="Huang G."/>
            <person name="Zhou Y."/>
            <person name="Zheng Z."/>
            <person name="Qiu Y."/>
        </authorList>
    </citation>
    <scope>NUCLEOTIDE SEQUENCE [LARGE SCALE GENOMIC DNA]</scope>
    <source>
        <strain evidence="4">F231</strain>
    </source>
</reference>
<dbReference type="AlphaFoldDB" id="A0AAN7LYM9"/>
<evidence type="ECO:0000256" key="1">
    <source>
        <dbReference type="PROSITE-ProRule" id="PRU00339"/>
    </source>
</evidence>
<protein>
    <recommendedName>
        <fullName evidence="3">MalT-like TPR region domain-containing protein</fullName>
    </recommendedName>
</protein>
<proteinExistence type="predicted"/>
<dbReference type="PANTHER" id="PTHR46284:SF1">
    <property type="entry name" value="PROTEIN KINESIN LIGHT CHAIN-RELATED 2"/>
    <property type="match status" value="1"/>
</dbReference>
<keyword evidence="1" id="KW-0802">TPR repeat</keyword>
<dbReference type="Pfam" id="PF17874">
    <property type="entry name" value="TPR_MalT"/>
    <property type="match status" value="1"/>
</dbReference>
<evidence type="ECO:0000313" key="5">
    <source>
        <dbReference type="Proteomes" id="UP001346149"/>
    </source>
</evidence>
<organism evidence="4 5">
    <name type="scientific">Trapa natans</name>
    <name type="common">Water chestnut</name>
    <dbReference type="NCBI Taxonomy" id="22666"/>
    <lineage>
        <taxon>Eukaryota</taxon>
        <taxon>Viridiplantae</taxon>
        <taxon>Streptophyta</taxon>
        <taxon>Embryophyta</taxon>
        <taxon>Tracheophyta</taxon>
        <taxon>Spermatophyta</taxon>
        <taxon>Magnoliopsida</taxon>
        <taxon>eudicotyledons</taxon>
        <taxon>Gunneridae</taxon>
        <taxon>Pentapetalae</taxon>
        <taxon>rosids</taxon>
        <taxon>malvids</taxon>
        <taxon>Myrtales</taxon>
        <taxon>Lythraceae</taxon>
        <taxon>Trapa</taxon>
    </lineage>
</organism>
<feature type="compositionally biased region" description="Low complexity" evidence="2">
    <location>
        <begin position="229"/>
        <end position="240"/>
    </location>
</feature>
<dbReference type="PROSITE" id="PS50005">
    <property type="entry name" value="TPR"/>
    <property type="match status" value="2"/>
</dbReference>
<feature type="region of interest" description="Disordered" evidence="2">
    <location>
        <begin position="1"/>
        <end position="64"/>
    </location>
</feature>
<dbReference type="Gene3D" id="1.25.40.10">
    <property type="entry name" value="Tetratricopeptide repeat domain"/>
    <property type="match status" value="4"/>
</dbReference>